<organism evidence="2 3">
    <name type="scientific">Sandarakinorhabdus glacialis</name>
    <dbReference type="NCBI Taxonomy" id="1614636"/>
    <lineage>
        <taxon>Bacteria</taxon>
        <taxon>Pseudomonadati</taxon>
        <taxon>Pseudomonadota</taxon>
        <taxon>Alphaproteobacteria</taxon>
        <taxon>Sphingomonadales</taxon>
        <taxon>Sphingosinicellaceae</taxon>
        <taxon>Sandarakinorhabdus</taxon>
    </lineage>
</organism>
<dbReference type="AlphaFoldDB" id="A0A916ZWN7"/>
<dbReference type="Proteomes" id="UP000635071">
    <property type="component" value="Unassembled WGS sequence"/>
</dbReference>
<reference evidence="2" key="2">
    <citation type="submission" date="2020-09" db="EMBL/GenBank/DDBJ databases">
        <authorList>
            <person name="Sun Q."/>
            <person name="Zhou Y."/>
        </authorList>
    </citation>
    <scope>NUCLEOTIDE SEQUENCE</scope>
    <source>
        <strain evidence="2">CGMCC 1.15519</strain>
    </source>
</reference>
<gene>
    <name evidence="2" type="ORF">GCM10011529_24440</name>
</gene>
<proteinExistence type="predicted"/>
<sequence>MFSGRAKRSRQGARLSAASAAARDWRVMGEWGTRWFCLGVDAETSSALLVEPDRLIVGHVQPLRKGAAVSVFTV</sequence>
<name>A0A916ZWN7_9SPHN</name>
<dbReference type="EMBL" id="BMJM01000009">
    <property type="protein sequence ID" value="GGE17082.1"/>
    <property type="molecule type" value="Genomic_DNA"/>
</dbReference>
<evidence type="ECO:0000313" key="3">
    <source>
        <dbReference type="Proteomes" id="UP000635071"/>
    </source>
</evidence>
<evidence type="ECO:0000256" key="1">
    <source>
        <dbReference type="SAM" id="MobiDB-lite"/>
    </source>
</evidence>
<keyword evidence="3" id="KW-1185">Reference proteome</keyword>
<feature type="region of interest" description="Disordered" evidence="1">
    <location>
        <begin position="1"/>
        <end position="20"/>
    </location>
</feature>
<reference evidence="2" key="1">
    <citation type="journal article" date="2014" name="Int. J. Syst. Evol. Microbiol.">
        <title>Complete genome sequence of Corynebacterium casei LMG S-19264T (=DSM 44701T), isolated from a smear-ripened cheese.</title>
        <authorList>
            <consortium name="US DOE Joint Genome Institute (JGI-PGF)"/>
            <person name="Walter F."/>
            <person name="Albersmeier A."/>
            <person name="Kalinowski J."/>
            <person name="Ruckert C."/>
        </authorList>
    </citation>
    <scope>NUCLEOTIDE SEQUENCE</scope>
    <source>
        <strain evidence="2">CGMCC 1.15519</strain>
    </source>
</reference>
<evidence type="ECO:0000313" key="2">
    <source>
        <dbReference type="EMBL" id="GGE17082.1"/>
    </source>
</evidence>
<protein>
    <submittedName>
        <fullName evidence="2">Uncharacterized protein</fullName>
    </submittedName>
</protein>
<accession>A0A916ZWN7</accession>
<feature type="compositionally biased region" description="Basic residues" evidence="1">
    <location>
        <begin position="1"/>
        <end position="11"/>
    </location>
</feature>
<comment type="caution">
    <text evidence="2">The sequence shown here is derived from an EMBL/GenBank/DDBJ whole genome shotgun (WGS) entry which is preliminary data.</text>
</comment>